<comment type="caution">
    <text evidence="2">The sequence shown here is derived from an EMBL/GenBank/DDBJ whole genome shotgun (WGS) entry which is preliminary data.</text>
</comment>
<dbReference type="RefSeq" id="WP_319961509.1">
    <property type="nucleotide sequence ID" value="NZ_JAXARY010000008.1"/>
</dbReference>
<evidence type="ECO:0000313" key="2">
    <source>
        <dbReference type="EMBL" id="MDX8127738.1"/>
    </source>
</evidence>
<protein>
    <submittedName>
        <fullName evidence="2">Ribbon-helix-helix protein, CopG family</fullName>
    </submittedName>
</protein>
<organism evidence="2 3">
    <name type="scientific">Methylomonas defluvii</name>
    <dbReference type="NCBI Taxonomy" id="3045149"/>
    <lineage>
        <taxon>Bacteria</taxon>
        <taxon>Pseudomonadati</taxon>
        <taxon>Pseudomonadota</taxon>
        <taxon>Gammaproteobacteria</taxon>
        <taxon>Methylococcales</taxon>
        <taxon>Methylococcaceae</taxon>
        <taxon>Methylomonas</taxon>
    </lineage>
</organism>
<reference evidence="2 3" key="1">
    <citation type="submission" date="2023-11" db="EMBL/GenBank/DDBJ databases">
        <authorList>
            <person name="Ouyang M.-Y."/>
        </authorList>
    </citation>
    <scope>NUCLEOTIDE SEQUENCE [LARGE SCALE GENOMIC DNA]</scope>
    <source>
        <strain evidence="2 3">OY6</strain>
    </source>
</reference>
<feature type="domain" description="Ribbon-helix-helix protein CopG" evidence="1">
    <location>
        <begin position="2"/>
        <end position="39"/>
    </location>
</feature>
<dbReference type="Pfam" id="PF01402">
    <property type="entry name" value="RHH_1"/>
    <property type="match status" value="1"/>
</dbReference>
<evidence type="ECO:0000313" key="3">
    <source>
        <dbReference type="Proteomes" id="UP001284537"/>
    </source>
</evidence>
<gene>
    <name evidence="2" type="ORF">QLH52_10630</name>
</gene>
<dbReference type="Proteomes" id="UP001284537">
    <property type="component" value="Unassembled WGS sequence"/>
</dbReference>
<name>A0ABU4UF25_9GAMM</name>
<accession>A0ABU4UF25</accession>
<evidence type="ECO:0000259" key="1">
    <source>
        <dbReference type="Pfam" id="PF01402"/>
    </source>
</evidence>
<dbReference type="InterPro" id="IPR002145">
    <property type="entry name" value="CopG"/>
</dbReference>
<keyword evidence="3" id="KW-1185">Reference proteome</keyword>
<sequence>MLTLELDDETAGLLAKLAARDHQDAGQLIKQALADYLAKSAESASESVLMADIIATLPPLPSFTGNPLDVQKAMRDEWD</sequence>
<dbReference type="EMBL" id="JAXARY010000008">
    <property type="protein sequence ID" value="MDX8127738.1"/>
    <property type="molecule type" value="Genomic_DNA"/>
</dbReference>
<proteinExistence type="predicted"/>